<feature type="domain" description="ASPIC/UnbV" evidence="2">
    <location>
        <begin position="548"/>
        <end position="614"/>
    </location>
</feature>
<evidence type="ECO:0000313" key="4">
    <source>
        <dbReference type="Proteomes" id="UP001403385"/>
    </source>
</evidence>
<dbReference type="InterPro" id="IPR027039">
    <property type="entry name" value="Crtac1"/>
</dbReference>
<dbReference type="AlphaFoldDB" id="A0AAW9SED7"/>
<dbReference type="InterPro" id="IPR011519">
    <property type="entry name" value="UnbV_ASPIC"/>
</dbReference>
<comment type="caution">
    <text evidence="3">The sequence shown here is derived from an EMBL/GenBank/DDBJ whole genome shotgun (WGS) entry which is preliminary data.</text>
</comment>
<keyword evidence="4" id="KW-1185">Reference proteome</keyword>
<keyword evidence="1" id="KW-0732">Signal</keyword>
<evidence type="ECO:0000256" key="1">
    <source>
        <dbReference type="ARBA" id="ARBA00022729"/>
    </source>
</evidence>
<gene>
    <name evidence="3" type="ORF">AAG747_19730</name>
</gene>
<dbReference type="RefSeq" id="WP_346822939.1">
    <property type="nucleotide sequence ID" value="NZ_JBDKWZ010000012.1"/>
</dbReference>
<evidence type="ECO:0000313" key="3">
    <source>
        <dbReference type="EMBL" id="MEN7550160.1"/>
    </source>
</evidence>
<name>A0AAW9SED7_9BACT</name>
<dbReference type="PANTHER" id="PTHR16026">
    <property type="entry name" value="CARTILAGE ACIDIC PROTEIN 1"/>
    <property type="match status" value="1"/>
</dbReference>
<dbReference type="InterPro" id="IPR028994">
    <property type="entry name" value="Integrin_alpha_N"/>
</dbReference>
<accession>A0AAW9SED7</accession>
<proteinExistence type="predicted"/>
<dbReference type="Pfam" id="PF07593">
    <property type="entry name" value="UnbV_ASPIC"/>
    <property type="match status" value="1"/>
</dbReference>
<dbReference type="Proteomes" id="UP001403385">
    <property type="component" value="Unassembled WGS sequence"/>
</dbReference>
<dbReference type="EMBL" id="JBDKWZ010000012">
    <property type="protein sequence ID" value="MEN7550160.1"/>
    <property type="molecule type" value="Genomic_DNA"/>
</dbReference>
<evidence type="ECO:0000259" key="2">
    <source>
        <dbReference type="Pfam" id="PF07593"/>
    </source>
</evidence>
<dbReference type="SUPFAM" id="SSF69318">
    <property type="entry name" value="Integrin alpha N-terminal domain"/>
    <property type="match status" value="3"/>
</dbReference>
<dbReference type="PANTHER" id="PTHR16026:SF0">
    <property type="entry name" value="CARTILAGE ACIDIC PROTEIN 1"/>
    <property type="match status" value="1"/>
</dbReference>
<sequence>MKYSYNLLFGTLLMWGSCSSPQQKQQSQSVDPELPQFEVLNSKETGITFRNDLKESLLMNGLFYEYFYNGGGVAVGDVNNDGLPDVYFTSNLQSNELYLNKGEFKFENITQTSGTKGKYGFPTGVTMVDINNDGWLDIYISKSGRFSEPEKRLNELYINLGANEQGVPVFEEKAEEYGLAISALSTQASFFDYDRDGDLDMFLINHGLDTYEDAKLALYAGMSSDLRGDRLYRNDNGKFVDVTKEAGIVNVMLGFGLGVSVGDMNNDGWQDIYVCNDYSGKDHLYINQQNGTFKECSNEATRHTSNFSMGSDVADYNNDGWLDVVSLDMMSEDNFGIKTSMSGMNPARFYKHVDLGLHYQYMYNALQLNNGTKPGSDVPVFSDVAQMAGMSSTDWSWAPLMFDMDNDGLKDMFISNGIKRDFRNNDFVNYRKKRQKEIMELKKQGKDFDQKAYIRDIMSKMPTRKKPNYFYRNKGDLTFEKKNTDWVKDILTNSNGAAYADFDNDGDLDLILNNSDDIAFIYKNNSRELGQGNYLKVKLEGSEYNKLGLGARVAIQGQNSKQIQELHLTRGFQSSVEEVLHFGLGETEMLDQVTVTWPDGKVQRLKQVKPNQLLSLSYENAKQSEEQVVSPKYAFEDLTAKAGVHYIHRENKYDDFEKESLLPHRMSTFGPGLAVADVNGDGLEDFFVGAASGYAGSLFLQTEEGTFRKGNHRFLLADKKSEDLGATFFDADQDGDMDLYVVSGGNEFEAEAKEYQDRLYLNNGKGQFTKAVNSLPSISASGSKALPFDFDGDGDLDLFVGGRQLPAQYPYPAKSYILQNESTQGKVLFKDVTEAVCPEMNKLGMVTDVVWVDVNGDQQKELVLSGEWMPVTVFSVQPGAWQNITEAAGLADQTGWWFGITAADVDNDGDQDLIAGNLGINYKYHTSFEEPFQVYMQDFDQNGSNDIVLGYYNEGRLFPLRGRQCSSNQMPFIKKKFPTYNEFGAATLVDVYGKEKLETSLHYTANTFATTVFLNDGKGQFTANPLPSRAQISSTNGIVVEDVDMDGNPDLILAGNLYGSEVETPRNDAGIGLYLKGKGNGEFEVVAPSESGLYLIGDVKEMKTIQLGNNGEKALLAAMNSDQLQVVKILSQPAL</sequence>
<dbReference type="Pfam" id="PF13517">
    <property type="entry name" value="FG-GAP_3"/>
    <property type="match status" value="6"/>
</dbReference>
<reference evidence="3 4" key="1">
    <citation type="submission" date="2024-04" db="EMBL/GenBank/DDBJ databases">
        <title>Novel genus in family Flammeovirgaceae.</title>
        <authorList>
            <person name="Nguyen T.H."/>
            <person name="Vuong T.Q."/>
            <person name="Le H."/>
            <person name="Kim S.-G."/>
        </authorList>
    </citation>
    <scope>NUCLEOTIDE SEQUENCE [LARGE SCALE GENOMIC DNA]</scope>
    <source>
        <strain evidence="3 4">JCM 23209</strain>
    </source>
</reference>
<dbReference type="Gene3D" id="2.130.10.130">
    <property type="entry name" value="Integrin alpha, N-terminal"/>
    <property type="match status" value="4"/>
</dbReference>
<protein>
    <submittedName>
        <fullName evidence="3">VCBS repeat-containing protein</fullName>
    </submittedName>
</protein>
<dbReference type="PROSITE" id="PS51257">
    <property type="entry name" value="PROKAR_LIPOPROTEIN"/>
    <property type="match status" value="1"/>
</dbReference>
<organism evidence="3 4">
    <name type="scientific">Rapidithrix thailandica</name>
    <dbReference type="NCBI Taxonomy" id="413964"/>
    <lineage>
        <taxon>Bacteria</taxon>
        <taxon>Pseudomonadati</taxon>
        <taxon>Bacteroidota</taxon>
        <taxon>Cytophagia</taxon>
        <taxon>Cytophagales</taxon>
        <taxon>Flammeovirgaceae</taxon>
        <taxon>Rapidithrix</taxon>
    </lineage>
</organism>
<dbReference type="InterPro" id="IPR013517">
    <property type="entry name" value="FG-GAP"/>
</dbReference>